<gene>
    <name evidence="2" type="ORF">A4U43_C07F38840</name>
</gene>
<evidence type="ECO:0000256" key="1">
    <source>
        <dbReference type="SAM" id="SignalP"/>
    </source>
</evidence>
<evidence type="ECO:0000313" key="3">
    <source>
        <dbReference type="Proteomes" id="UP000243459"/>
    </source>
</evidence>
<sequence length="88" mass="9936">MARKRSKKWLNRVCLLRLELAFGDGLDLDEGSDEGLQNYVPYFMPGSVESRSCLCFDVAELHFMPSYPGENFPEGMIFTSARVQLASP</sequence>
<protein>
    <submittedName>
        <fullName evidence="2">Uncharacterized protein</fullName>
    </submittedName>
</protein>
<dbReference type="Proteomes" id="UP000243459">
    <property type="component" value="Chromosome 7"/>
</dbReference>
<dbReference type="Gramene" id="ONK65609">
    <property type="protein sequence ID" value="ONK65609"/>
    <property type="gene ID" value="A4U43_C07F38840"/>
</dbReference>
<dbReference type="EMBL" id="CM007387">
    <property type="protein sequence ID" value="ONK65609.1"/>
    <property type="molecule type" value="Genomic_DNA"/>
</dbReference>
<accession>A0A5P1ELE5</accession>
<keyword evidence="3" id="KW-1185">Reference proteome</keyword>
<dbReference type="AlphaFoldDB" id="A0A5P1ELE5"/>
<feature type="signal peptide" evidence="1">
    <location>
        <begin position="1"/>
        <end position="25"/>
    </location>
</feature>
<name>A0A5P1ELE5_ASPOF</name>
<proteinExistence type="predicted"/>
<reference evidence="3" key="1">
    <citation type="journal article" date="2017" name="Nat. Commun.">
        <title>The asparagus genome sheds light on the origin and evolution of a young Y chromosome.</title>
        <authorList>
            <person name="Harkess A."/>
            <person name="Zhou J."/>
            <person name="Xu C."/>
            <person name="Bowers J.E."/>
            <person name="Van der Hulst R."/>
            <person name="Ayyampalayam S."/>
            <person name="Mercati F."/>
            <person name="Riccardi P."/>
            <person name="McKain M.R."/>
            <person name="Kakrana A."/>
            <person name="Tang H."/>
            <person name="Ray J."/>
            <person name="Groenendijk J."/>
            <person name="Arikit S."/>
            <person name="Mathioni S.M."/>
            <person name="Nakano M."/>
            <person name="Shan H."/>
            <person name="Telgmann-Rauber A."/>
            <person name="Kanno A."/>
            <person name="Yue Z."/>
            <person name="Chen H."/>
            <person name="Li W."/>
            <person name="Chen Y."/>
            <person name="Xu X."/>
            <person name="Zhang Y."/>
            <person name="Luo S."/>
            <person name="Chen H."/>
            <person name="Gao J."/>
            <person name="Mao Z."/>
            <person name="Pires J.C."/>
            <person name="Luo M."/>
            <person name="Kudrna D."/>
            <person name="Wing R.A."/>
            <person name="Meyers B.C."/>
            <person name="Yi K."/>
            <person name="Kong H."/>
            <person name="Lavrijsen P."/>
            <person name="Sunseri F."/>
            <person name="Falavigna A."/>
            <person name="Ye Y."/>
            <person name="Leebens-Mack J.H."/>
            <person name="Chen G."/>
        </authorList>
    </citation>
    <scope>NUCLEOTIDE SEQUENCE [LARGE SCALE GENOMIC DNA]</scope>
    <source>
        <strain evidence="3">cv. DH0086</strain>
    </source>
</reference>
<organism evidence="2 3">
    <name type="scientific">Asparagus officinalis</name>
    <name type="common">Garden asparagus</name>
    <dbReference type="NCBI Taxonomy" id="4686"/>
    <lineage>
        <taxon>Eukaryota</taxon>
        <taxon>Viridiplantae</taxon>
        <taxon>Streptophyta</taxon>
        <taxon>Embryophyta</taxon>
        <taxon>Tracheophyta</taxon>
        <taxon>Spermatophyta</taxon>
        <taxon>Magnoliopsida</taxon>
        <taxon>Liliopsida</taxon>
        <taxon>Asparagales</taxon>
        <taxon>Asparagaceae</taxon>
        <taxon>Asparagoideae</taxon>
        <taxon>Asparagus</taxon>
    </lineage>
</organism>
<evidence type="ECO:0000313" key="2">
    <source>
        <dbReference type="EMBL" id="ONK65609.1"/>
    </source>
</evidence>
<feature type="chain" id="PRO_5024428639" evidence="1">
    <location>
        <begin position="26"/>
        <end position="88"/>
    </location>
</feature>
<keyword evidence="1" id="KW-0732">Signal</keyword>